<dbReference type="PANTHER" id="PTHR33121">
    <property type="entry name" value="CYCLIC DI-GMP PHOSPHODIESTERASE PDEF"/>
    <property type="match status" value="1"/>
</dbReference>
<comment type="caution">
    <text evidence="2">The sequence shown here is derived from an EMBL/GenBank/DDBJ whole genome shotgun (WGS) entry which is preliminary data.</text>
</comment>
<sequence>MLGAEALLRWECPRRGTLGPDRFIPWAEATGLIHPLGFGLLSRVARDCEAGLLEHLGQDSTVAINLSPVQFTEPDFIPRFAELLAQSRLPRERCKLEVTETAIADNPTAVTAGLNLLREFGFRIILDDFGTGYSSLTHLVQLPIDGIKIDRSFVAQAGYCDKNYAVIAAMLELAIELGLSVTAEGIETRAQLNLLAKHGCRSFQGFYFSRPTPFRKGRLLR</sequence>
<dbReference type="PANTHER" id="PTHR33121:SF79">
    <property type="entry name" value="CYCLIC DI-GMP PHOSPHODIESTERASE PDED-RELATED"/>
    <property type="match status" value="1"/>
</dbReference>
<gene>
    <name evidence="2" type="ORF">HRUBRA_00186</name>
</gene>
<dbReference type="Pfam" id="PF00563">
    <property type="entry name" value="EAL"/>
    <property type="match status" value="1"/>
</dbReference>
<dbReference type="CDD" id="cd01948">
    <property type="entry name" value="EAL"/>
    <property type="match status" value="1"/>
</dbReference>
<evidence type="ECO:0000313" key="3">
    <source>
        <dbReference type="Proteomes" id="UP000029640"/>
    </source>
</evidence>
<dbReference type="InterPro" id="IPR050706">
    <property type="entry name" value="Cyclic-di-GMP_PDE-like"/>
</dbReference>
<dbReference type="InterPro" id="IPR035919">
    <property type="entry name" value="EAL_sf"/>
</dbReference>
<evidence type="ECO:0000313" key="2">
    <source>
        <dbReference type="EMBL" id="KGE05241.1"/>
    </source>
</evidence>
<name>A0A095XZP3_9GAMM</name>
<proteinExistence type="predicted"/>
<dbReference type="AlphaFoldDB" id="A0A095XZP3"/>
<dbReference type="SMART" id="SM00052">
    <property type="entry name" value="EAL"/>
    <property type="match status" value="1"/>
</dbReference>
<dbReference type="EMBL" id="AUVB01000007">
    <property type="protein sequence ID" value="KGE05241.1"/>
    <property type="molecule type" value="Genomic_DNA"/>
</dbReference>
<organism evidence="2 3">
    <name type="scientific">Pseudohaliea rubra DSM 19751</name>
    <dbReference type="NCBI Taxonomy" id="1265313"/>
    <lineage>
        <taxon>Bacteria</taxon>
        <taxon>Pseudomonadati</taxon>
        <taxon>Pseudomonadota</taxon>
        <taxon>Gammaproteobacteria</taxon>
        <taxon>Cellvibrionales</taxon>
        <taxon>Halieaceae</taxon>
        <taxon>Pseudohaliea</taxon>
    </lineage>
</organism>
<dbReference type="InterPro" id="IPR001633">
    <property type="entry name" value="EAL_dom"/>
</dbReference>
<keyword evidence="3" id="KW-1185">Reference proteome</keyword>
<dbReference type="HOGENOM" id="CLU_000445_70_50_6"/>
<dbReference type="eggNOG" id="COG5001">
    <property type="taxonomic scope" value="Bacteria"/>
</dbReference>
<accession>A0A095XZP3</accession>
<dbReference type="PROSITE" id="PS50883">
    <property type="entry name" value="EAL"/>
    <property type="match status" value="1"/>
</dbReference>
<dbReference type="Gene3D" id="3.20.20.450">
    <property type="entry name" value="EAL domain"/>
    <property type="match status" value="1"/>
</dbReference>
<feature type="domain" description="EAL" evidence="1">
    <location>
        <begin position="1"/>
        <end position="221"/>
    </location>
</feature>
<dbReference type="GO" id="GO:0071111">
    <property type="term" value="F:cyclic-guanylate-specific phosphodiesterase activity"/>
    <property type="evidence" value="ECO:0007669"/>
    <property type="project" value="InterPro"/>
</dbReference>
<dbReference type="STRING" id="1265313.HRUBRA_00186"/>
<dbReference type="SUPFAM" id="SSF141868">
    <property type="entry name" value="EAL domain-like"/>
    <property type="match status" value="1"/>
</dbReference>
<evidence type="ECO:0000259" key="1">
    <source>
        <dbReference type="PROSITE" id="PS50883"/>
    </source>
</evidence>
<reference evidence="2 3" key="1">
    <citation type="journal article" date="2014" name="Genome Announc.">
        <title>Genome Sequence of Gammaproteobacterial Pseudohaliea rubra Type Strain DSM 19751, Isolated from Coastal Seawater of the Mediterranean Sea.</title>
        <authorList>
            <person name="Spring S."/>
            <person name="Fiebig A."/>
            <person name="Riedel T."/>
            <person name="Goker M."/>
            <person name="Klenk H.P."/>
        </authorList>
    </citation>
    <scope>NUCLEOTIDE SEQUENCE [LARGE SCALE GENOMIC DNA]</scope>
    <source>
        <strain evidence="2 3">DSM 19751</strain>
    </source>
</reference>
<dbReference type="Proteomes" id="UP000029640">
    <property type="component" value="Unassembled WGS sequence"/>
</dbReference>
<protein>
    <submittedName>
        <fullName evidence="2">Diguanylate cyclase/phosphodiesterase (GGDEF &amp; EAL domain protein) with PAS/PAC sensor(S)</fullName>
    </submittedName>
</protein>